<dbReference type="GO" id="GO:0006559">
    <property type="term" value="P:L-phenylalanine catabolic process"/>
    <property type="evidence" value="ECO:0007669"/>
    <property type="project" value="TreeGrafter"/>
</dbReference>
<dbReference type="InterPro" id="IPR036282">
    <property type="entry name" value="Glutathione-S-Trfase_C_sf"/>
</dbReference>
<dbReference type="PROSITE" id="PS50405">
    <property type="entry name" value="GST_CTER"/>
    <property type="match status" value="1"/>
</dbReference>
<gene>
    <name evidence="3" type="primary">GSTA_0</name>
    <name evidence="3" type="ORF">N1851_016642</name>
</gene>
<dbReference type="GO" id="GO:0004364">
    <property type="term" value="F:glutathione transferase activity"/>
    <property type="evidence" value="ECO:0007669"/>
    <property type="project" value="TreeGrafter"/>
</dbReference>
<feature type="domain" description="GST N-terminal" evidence="1">
    <location>
        <begin position="3"/>
        <end position="84"/>
    </location>
</feature>
<dbReference type="InterPro" id="IPR010987">
    <property type="entry name" value="Glutathione-S-Trfase_C-like"/>
</dbReference>
<dbReference type="InterPro" id="IPR004046">
    <property type="entry name" value="GST_C"/>
</dbReference>
<dbReference type="FunFam" id="3.40.30.10:FF:000221">
    <property type="entry name" value="Glutathione S-transferase rho"/>
    <property type="match status" value="1"/>
</dbReference>
<dbReference type="PROSITE" id="PS50404">
    <property type="entry name" value="GST_NTER"/>
    <property type="match status" value="1"/>
</dbReference>
<protein>
    <submittedName>
        <fullName evidence="3">Glutathione S-transferase A</fullName>
    </submittedName>
</protein>
<dbReference type="Proteomes" id="UP001174136">
    <property type="component" value="Unassembled WGS sequence"/>
</dbReference>
<dbReference type="SFLD" id="SFLDG00358">
    <property type="entry name" value="Main_(cytGST)"/>
    <property type="match status" value="1"/>
</dbReference>
<evidence type="ECO:0000313" key="4">
    <source>
        <dbReference type="Proteomes" id="UP001174136"/>
    </source>
</evidence>
<dbReference type="SFLD" id="SFLDS00019">
    <property type="entry name" value="Glutathione_Transferase_(cytos"/>
    <property type="match status" value="1"/>
</dbReference>
<dbReference type="InterPro" id="IPR036249">
    <property type="entry name" value="Thioredoxin-like_sf"/>
</dbReference>
<dbReference type="Pfam" id="PF13409">
    <property type="entry name" value="GST_N_2"/>
    <property type="match status" value="1"/>
</dbReference>
<dbReference type="Gene3D" id="3.40.30.10">
    <property type="entry name" value="Glutaredoxin"/>
    <property type="match status" value="1"/>
</dbReference>
<evidence type="ECO:0000313" key="3">
    <source>
        <dbReference type="EMBL" id="KAK0144788.1"/>
    </source>
</evidence>
<dbReference type="GO" id="GO:0005739">
    <property type="term" value="C:mitochondrion"/>
    <property type="evidence" value="ECO:0007669"/>
    <property type="project" value="TreeGrafter"/>
</dbReference>
<name>A0AA47MQI0_MERPO</name>
<dbReference type="InterPro" id="IPR004045">
    <property type="entry name" value="Glutathione_S-Trfase_N"/>
</dbReference>
<dbReference type="PANTHER" id="PTHR42673">
    <property type="entry name" value="MALEYLACETOACETATE ISOMERASE"/>
    <property type="match status" value="1"/>
</dbReference>
<evidence type="ECO:0000259" key="1">
    <source>
        <dbReference type="PROSITE" id="PS50404"/>
    </source>
</evidence>
<keyword evidence="4" id="KW-1185">Reference proteome</keyword>
<dbReference type="SUPFAM" id="SSF47616">
    <property type="entry name" value="GST C-terminal domain-like"/>
    <property type="match status" value="1"/>
</dbReference>
<evidence type="ECO:0000259" key="2">
    <source>
        <dbReference type="PROSITE" id="PS50405"/>
    </source>
</evidence>
<dbReference type="Pfam" id="PF14497">
    <property type="entry name" value="GST_C_3"/>
    <property type="match status" value="1"/>
</dbReference>
<dbReference type="AlphaFoldDB" id="A0AA47MQI0"/>
<dbReference type="CDD" id="cd00299">
    <property type="entry name" value="GST_C_family"/>
    <property type="match status" value="1"/>
</dbReference>
<accession>A0AA47MQI0</accession>
<sequence>MAKSMSLLLGSGCPPCWRVRITLEEKLQGYRRKMLSLQAGEHKSPEVLEINPRGQLPAFKHGDNVLNESMAACLYLENRYPSKGTRLIPQTAVEQALAYQRMFEGITLNDKLNALVYYEWFVPEEERCDNESPLKRRTEVLVAELQLWEKYLQKVEPGSYLAGSFSLADVTVFPSIAYAFRFGLSVERYPKLARYYSLLKGRASIKASWPPYWMESPRGYGVLRDL</sequence>
<organism evidence="3 4">
    <name type="scientific">Merluccius polli</name>
    <name type="common">Benguela hake</name>
    <name type="synonym">Merluccius cadenati</name>
    <dbReference type="NCBI Taxonomy" id="89951"/>
    <lineage>
        <taxon>Eukaryota</taxon>
        <taxon>Metazoa</taxon>
        <taxon>Chordata</taxon>
        <taxon>Craniata</taxon>
        <taxon>Vertebrata</taxon>
        <taxon>Euteleostomi</taxon>
        <taxon>Actinopterygii</taxon>
        <taxon>Neopterygii</taxon>
        <taxon>Teleostei</taxon>
        <taxon>Neoteleostei</taxon>
        <taxon>Acanthomorphata</taxon>
        <taxon>Zeiogadaria</taxon>
        <taxon>Gadariae</taxon>
        <taxon>Gadiformes</taxon>
        <taxon>Gadoidei</taxon>
        <taxon>Merlucciidae</taxon>
        <taxon>Merluccius</taxon>
    </lineage>
</organism>
<dbReference type="PANTHER" id="PTHR42673:SF4">
    <property type="entry name" value="MALEYLACETOACETATE ISOMERASE"/>
    <property type="match status" value="1"/>
</dbReference>
<comment type="caution">
    <text evidence="3">The sequence shown here is derived from an EMBL/GenBank/DDBJ whole genome shotgun (WGS) entry which is preliminary data.</text>
</comment>
<reference evidence="3" key="1">
    <citation type="journal article" date="2023" name="Front. Mar. Sci.">
        <title>A new Merluccius polli reference genome to investigate the effects of global change in West African waters.</title>
        <authorList>
            <person name="Mateo J.L."/>
            <person name="Blanco-Fernandez C."/>
            <person name="Garcia-Vazquez E."/>
            <person name="Machado-Schiaffino G."/>
        </authorList>
    </citation>
    <scope>NUCLEOTIDE SEQUENCE</scope>
    <source>
        <strain evidence="3">C29</strain>
        <tissue evidence="3">Fin</tissue>
    </source>
</reference>
<feature type="domain" description="GST C-terminal" evidence="2">
    <location>
        <begin position="91"/>
        <end position="218"/>
    </location>
</feature>
<dbReference type="GO" id="GO:0016034">
    <property type="term" value="F:maleylacetoacetate isomerase activity"/>
    <property type="evidence" value="ECO:0007669"/>
    <property type="project" value="TreeGrafter"/>
</dbReference>
<dbReference type="GO" id="GO:0006749">
    <property type="term" value="P:glutathione metabolic process"/>
    <property type="evidence" value="ECO:0007669"/>
    <property type="project" value="TreeGrafter"/>
</dbReference>
<dbReference type="InterPro" id="IPR040079">
    <property type="entry name" value="Glutathione_S-Trfase"/>
</dbReference>
<proteinExistence type="predicted"/>
<dbReference type="Gene3D" id="1.20.1050.10">
    <property type="match status" value="1"/>
</dbReference>
<dbReference type="SUPFAM" id="SSF52833">
    <property type="entry name" value="Thioredoxin-like"/>
    <property type="match status" value="1"/>
</dbReference>
<dbReference type="EMBL" id="JAOPHQ010002986">
    <property type="protein sequence ID" value="KAK0144788.1"/>
    <property type="molecule type" value="Genomic_DNA"/>
</dbReference>